<dbReference type="AlphaFoldDB" id="C9Y660"/>
<organism evidence="1">
    <name type="scientific">Curvibacter symbiont subsp. Hydra magnipapillata</name>
    <dbReference type="NCBI Taxonomy" id="667019"/>
    <lineage>
        <taxon>Bacteria</taxon>
        <taxon>Pseudomonadati</taxon>
        <taxon>Pseudomonadota</taxon>
        <taxon>Betaproteobacteria</taxon>
        <taxon>Burkholderiales</taxon>
        <taxon>Comamonadaceae</taxon>
        <taxon>Curvibacter</taxon>
    </lineage>
</organism>
<gene>
    <name evidence="1" type="ORF">Csp_E34370</name>
</gene>
<protein>
    <submittedName>
        <fullName evidence="1">Uncharacterized protein</fullName>
    </submittedName>
</protein>
<accession>C9Y660</accession>
<evidence type="ECO:0000313" key="1">
    <source>
        <dbReference type="EMBL" id="CBA26349.1"/>
    </source>
</evidence>
<proteinExistence type="predicted"/>
<sequence>MNHPPPTLQNIPILLTSSVIAHDPGVALKNTEVRVRYALESVREWLRICPELPLVLCDGSGFDFTGLMAQHFPQAKVECLYFMNDQAMVLQRGRGWGEGEIVRHAIENSWSIRHAGAFAKCTSKLWVSNYLELMEIWNGSLLLKGVFLDVFSAFQKPVFDYIDTRFYVVSVATYTQLFIDAHLSIDQHQGRGLEQCFFEIVQKQQLQGILTTRPPVIEGVGGGIGRAYQNPLKRRLKERLRSWLVRRNPAFNALFIDD</sequence>
<name>C9Y660_CURXX</name>
<reference evidence="1" key="1">
    <citation type="journal article" date="2010" name="Nature">
        <title>The Dynamic genome of Hydra.</title>
        <authorList>
            <person name="Chapman J.A."/>
            <person name="Kirkness E.F."/>
            <person name="Simakov O."/>
            <person name="Hampson S.E."/>
            <person name="Mitros T."/>
            <person name="Weinmaier T."/>
            <person name="Rattei T."/>
            <person name="Balasubramanian P.G."/>
            <person name="Borman J."/>
            <person name="Busam D."/>
            <person name="Disbennett K."/>
            <person name="Pfannkoch C."/>
            <person name="Sumin N."/>
            <person name="Sutton G."/>
            <person name="Viswanathan L."/>
            <person name="Walenz B."/>
            <person name="Goodstein D.M."/>
            <person name="Hellsten U."/>
            <person name="Kawashima T."/>
            <person name="Prochnik S.E."/>
            <person name="Putnam N.H."/>
            <person name="Shu S."/>
            <person name="Blumberg B."/>
            <person name="Dana C.E."/>
            <person name="Gee L."/>
            <person name="Kibler D.F."/>
            <person name="Law L."/>
            <person name="Lindgens D."/>
            <person name="Martinez D.E."/>
            <person name="Peng J."/>
            <person name="Wigge P.A."/>
            <person name="Bertulat B."/>
            <person name="Guder C."/>
            <person name="Nakamura Y."/>
            <person name="Ozbek S."/>
            <person name="Watanabe H."/>
            <person name="Khalturin K."/>
            <person name="Hemmrich G."/>
            <person name="Franke A."/>
            <person name="Augustin R."/>
            <person name="Fraune S."/>
            <person name="Hayakawa E."/>
            <person name="Hayakawa S."/>
            <person name="Hirose M."/>
            <person name="Hwang J."/>
            <person name="Ikeo K."/>
            <person name="Nishimiya-Fujisawa C."/>
            <person name="Ogura A."/>
            <person name="Takahashi T."/>
            <person name="Steinmetz P.R."/>
            <person name="Zhang X."/>
            <person name="Aufschnaiter R."/>
            <person name="Eder M.K."/>
            <person name="Gorny A.K."/>
            <person name="Salvenmoser W."/>
            <person name="Heimberg A.M."/>
            <person name="Wheeler B.M."/>
            <person name="Peterson K.J."/>
            <person name="Boettger A."/>
            <person name="Tischler P."/>
            <person name="Wolf A."/>
            <person name="Gojobori T."/>
            <person name="Remington K.A."/>
            <person name="Strausberg R.L."/>
            <person name="Venter J."/>
            <person name="Technau U."/>
            <person name="Hobmayer B."/>
            <person name="Bosch T.C."/>
            <person name="Holstein T.W."/>
            <person name="Fujisawa T."/>
            <person name="Bode H.R."/>
            <person name="David C.N."/>
            <person name="Rokhsar D.S."/>
            <person name="Steele R.E."/>
        </authorList>
    </citation>
    <scope>NUCLEOTIDE SEQUENCE</scope>
</reference>
<dbReference type="EMBL" id="FN543101">
    <property type="protein sequence ID" value="CBA26349.1"/>
    <property type="molecule type" value="Genomic_DNA"/>
</dbReference>